<dbReference type="NCBIfam" id="TIGR00377">
    <property type="entry name" value="ant_ant_sig"/>
    <property type="match status" value="1"/>
</dbReference>
<evidence type="ECO:0000256" key="1">
    <source>
        <dbReference type="ARBA" id="ARBA00009013"/>
    </source>
</evidence>
<dbReference type="PANTHER" id="PTHR33495">
    <property type="entry name" value="ANTI-SIGMA FACTOR ANTAGONIST TM_1081-RELATED-RELATED"/>
    <property type="match status" value="1"/>
</dbReference>
<gene>
    <name evidence="4" type="ORF">GCM10010420_44440</name>
</gene>
<dbReference type="RefSeq" id="WP_344632871.1">
    <property type="nucleotide sequence ID" value="NZ_BAAATJ010000024.1"/>
</dbReference>
<name>A0ABP5VVW0_9ACTN</name>
<dbReference type="CDD" id="cd07043">
    <property type="entry name" value="STAS_anti-anti-sigma_factors"/>
    <property type="match status" value="1"/>
</dbReference>
<dbReference type="PANTHER" id="PTHR33495:SF2">
    <property type="entry name" value="ANTI-SIGMA FACTOR ANTAGONIST TM_1081-RELATED"/>
    <property type="match status" value="1"/>
</dbReference>
<proteinExistence type="inferred from homology"/>
<dbReference type="InterPro" id="IPR003658">
    <property type="entry name" value="Anti-sigma_ant"/>
</dbReference>
<comment type="caution">
    <text evidence="4">The sequence shown here is derived from an EMBL/GenBank/DDBJ whole genome shotgun (WGS) entry which is preliminary data.</text>
</comment>
<dbReference type="Proteomes" id="UP001500058">
    <property type="component" value="Unassembled WGS sequence"/>
</dbReference>
<dbReference type="Gene3D" id="3.30.750.24">
    <property type="entry name" value="STAS domain"/>
    <property type="match status" value="1"/>
</dbReference>
<sequence length="118" mass="12415">MSDRYLTVTSRTHSAGPHVLTVAGELDHHTAPRLHSALDESPLTPGTSIILDLSGLTYCDSTGITVLITAHHRAQATGGGLALAGLDDDIKRVFTIVGLDQIFAFHDSVDDAAAALTR</sequence>
<dbReference type="Pfam" id="PF01740">
    <property type="entry name" value="STAS"/>
    <property type="match status" value="1"/>
</dbReference>
<feature type="domain" description="STAS" evidence="3">
    <location>
        <begin position="19"/>
        <end position="116"/>
    </location>
</feature>
<comment type="similarity">
    <text evidence="1 2">Belongs to the anti-sigma-factor antagonist family.</text>
</comment>
<dbReference type="InterPro" id="IPR002645">
    <property type="entry name" value="STAS_dom"/>
</dbReference>
<evidence type="ECO:0000313" key="4">
    <source>
        <dbReference type="EMBL" id="GAA2410756.1"/>
    </source>
</evidence>
<protein>
    <recommendedName>
        <fullName evidence="2">Anti-sigma factor antagonist</fullName>
    </recommendedName>
</protein>
<evidence type="ECO:0000259" key="3">
    <source>
        <dbReference type="PROSITE" id="PS50801"/>
    </source>
</evidence>
<evidence type="ECO:0000313" key="5">
    <source>
        <dbReference type="Proteomes" id="UP001500058"/>
    </source>
</evidence>
<accession>A0ABP5VVW0</accession>
<organism evidence="4 5">
    <name type="scientific">Streptomyces glaucosporus</name>
    <dbReference type="NCBI Taxonomy" id="284044"/>
    <lineage>
        <taxon>Bacteria</taxon>
        <taxon>Bacillati</taxon>
        <taxon>Actinomycetota</taxon>
        <taxon>Actinomycetes</taxon>
        <taxon>Kitasatosporales</taxon>
        <taxon>Streptomycetaceae</taxon>
        <taxon>Streptomyces</taxon>
    </lineage>
</organism>
<dbReference type="SUPFAM" id="SSF52091">
    <property type="entry name" value="SpoIIaa-like"/>
    <property type="match status" value="1"/>
</dbReference>
<evidence type="ECO:0000256" key="2">
    <source>
        <dbReference type="RuleBase" id="RU003749"/>
    </source>
</evidence>
<keyword evidence="5" id="KW-1185">Reference proteome</keyword>
<dbReference type="EMBL" id="BAAATJ010000024">
    <property type="protein sequence ID" value="GAA2410756.1"/>
    <property type="molecule type" value="Genomic_DNA"/>
</dbReference>
<dbReference type="InterPro" id="IPR036513">
    <property type="entry name" value="STAS_dom_sf"/>
</dbReference>
<reference evidence="5" key="1">
    <citation type="journal article" date="2019" name="Int. J. Syst. Evol. Microbiol.">
        <title>The Global Catalogue of Microorganisms (GCM) 10K type strain sequencing project: providing services to taxonomists for standard genome sequencing and annotation.</title>
        <authorList>
            <consortium name="The Broad Institute Genomics Platform"/>
            <consortium name="The Broad Institute Genome Sequencing Center for Infectious Disease"/>
            <person name="Wu L."/>
            <person name="Ma J."/>
        </authorList>
    </citation>
    <scope>NUCLEOTIDE SEQUENCE [LARGE SCALE GENOMIC DNA]</scope>
    <source>
        <strain evidence="5">JCM 6921</strain>
    </source>
</reference>
<dbReference type="PROSITE" id="PS50801">
    <property type="entry name" value="STAS"/>
    <property type="match status" value="1"/>
</dbReference>